<gene>
    <name evidence="1" type="ORF">KALB_6780</name>
</gene>
<dbReference type="Proteomes" id="UP000019225">
    <property type="component" value="Chromosome"/>
</dbReference>
<accession>W5WG35</accession>
<dbReference type="KEGG" id="kal:KALB_6780"/>
<name>W5WG35_9PSEU</name>
<keyword evidence="2" id="KW-1185">Reference proteome</keyword>
<evidence type="ECO:0008006" key="3">
    <source>
        <dbReference type="Google" id="ProtNLM"/>
    </source>
</evidence>
<evidence type="ECO:0000313" key="2">
    <source>
        <dbReference type="Proteomes" id="UP000019225"/>
    </source>
</evidence>
<evidence type="ECO:0000313" key="1">
    <source>
        <dbReference type="EMBL" id="AHI00139.1"/>
    </source>
</evidence>
<dbReference type="AlphaFoldDB" id="W5WG35"/>
<reference evidence="1 2" key="1">
    <citation type="journal article" date="2014" name="BMC Genomics">
        <title>Complete genome sequence of producer of the glycopeptide antibiotic Aculeximycin Kutzneria albida DSM 43870T, a representative of minor genus of Pseudonocardiaceae.</title>
        <authorList>
            <person name="Rebets Y."/>
            <person name="Tokovenko B."/>
            <person name="Lushchyk I."/>
            <person name="Ruckert C."/>
            <person name="Zaburannyi N."/>
            <person name="Bechthold A."/>
            <person name="Kalinowski J."/>
            <person name="Luzhetskyy A."/>
        </authorList>
    </citation>
    <scope>NUCLEOTIDE SEQUENCE [LARGE SCALE GENOMIC DNA]</scope>
    <source>
        <strain evidence="1">DSM 43870</strain>
    </source>
</reference>
<dbReference type="HOGENOM" id="CLU_1353162_0_0_11"/>
<proteinExistence type="predicted"/>
<sequence length="202" mass="22595">MTVFDHATAAVGDWADPFDAFLGTCSVAWRKLVSQHDRLLRLLHDERGRAGWVDDVLDVASKLAEGPFRSYGALILLASKVTAGEETTATEESIARYKPFSKVLRDLGSAHPIMAEGVESLMRNAEAHYDYIPHPDGIEIRHLPPRNSSVPQVDFLLFDDLLAAVLNLHELALAMAAGVMRWVWESCNVPSRERFRRDWLTA</sequence>
<dbReference type="EMBL" id="CP007155">
    <property type="protein sequence ID" value="AHI00139.1"/>
    <property type="molecule type" value="Genomic_DNA"/>
</dbReference>
<organism evidence="1 2">
    <name type="scientific">Kutzneria albida DSM 43870</name>
    <dbReference type="NCBI Taxonomy" id="1449976"/>
    <lineage>
        <taxon>Bacteria</taxon>
        <taxon>Bacillati</taxon>
        <taxon>Actinomycetota</taxon>
        <taxon>Actinomycetes</taxon>
        <taxon>Pseudonocardiales</taxon>
        <taxon>Pseudonocardiaceae</taxon>
        <taxon>Kutzneria</taxon>
    </lineage>
</organism>
<protein>
    <recommendedName>
        <fullName evidence="3">HEPN AbiU2-like domain-containing protein</fullName>
    </recommendedName>
</protein>